<proteinExistence type="predicted"/>
<evidence type="ECO:0000256" key="1">
    <source>
        <dbReference type="SAM" id="MobiDB-lite"/>
    </source>
</evidence>
<feature type="chain" id="PRO_5047479805" description="ARB-07466-like C-terminal domain-containing protein" evidence="2">
    <location>
        <begin position="20"/>
        <end position="364"/>
    </location>
</feature>
<keyword evidence="2" id="KW-0732">Signal</keyword>
<keyword evidence="5" id="KW-1185">Reference proteome</keyword>
<dbReference type="Proteomes" id="UP001501414">
    <property type="component" value="Unassembled WGS sequence"/>
</dbReference>
<name>A0ABN1XIY4_9PSEU</name>
<dbReference type="InterPro" id="IPR023346">
    <property type="entry name" value="Lysozyme-like_dom_sf"/>
</dbReference>
<feature type="compositionally biased region" description="Pro residues" evidence="1">
    <location>
        <begin position="195"/>
        <end position="209"/>
    </location>
</feature>
<dbReference type="Pfam" id="PF26571">
    <property type="entry name" value="VldE"/>
    <property type="match status" value="1"/>
</dbReference>
<dbReference type="EMBL" id="BAAAJK010000003">
    <property type="protein sequence ID" value="GAA1381714.1"/>
    <property type="molecule type" value="Genomic_DNA"/>
</dbReference>
<accession>A0ABN1XIY4</accession>
<protein>
    <recommendedName>
        <fullName evidence="3">ARB-07466-like C-terminal domain-containing protein</fullName>
    </recommendedName>
</protein>
<dbReference type="SUPFAM" id="SSF53955">
    <property type="entry name" value="Lysozyme-like"/>
    <property type="match status" value="1"/>
</dbReference>
<evidence type="ECO:0000313" key="5">
    <source>
        <dbReference type="Proteomes" id="UP001501414"/>
    </source>
</evidence>
<reference evidence="4 5" key="1">
    <citation type="journal article" date="2019" name="Int. J. Syst. Evol. Microbiol.">
        <title>The Global Catalogue of Microorganisms (GCM) 10K type strain sequencing project: providing services to taxonomists for standard genome sequencing and annotation.</title>
        <authorList>
            <consortium name="The Broad Institute Genomics Platform"/>
            <consortium name="The Broad Institute Genome Sequencing Center for Infectious Disease"/>
            <person name="Wu L."/>
            <person name="Ma J."/>
        </authorList>
    </citation>
    <scope>NUCLEOTIDE SEQUENCE [LARGE SCALE GENOMIC DNA]</scope>
    <source>
        <strain evidence="4 5">JCM 11896</strain>
    </source>
</reference>
<comment type="caution">
    <text evidence="4">The sequence shown here is derived from an EMBL/GenBank/DDBJ whole genome shotgun (WGS) entry which is preliminary data.</text>
</comment>
<dbReference type="Gene3D" id="1.10.530.10">
    <property type="match status" value="1"/>
</dbReference>
<organism evidence="4 5">
    <name type="scientific">Pseudonocardia kongjuensis</name>
    <dbReference type="NCBI Taxonomy" id="102227"/>
    <lineage>
        <taxon>Bacteria</taxon>
        <taxon>Bacillati</taxon>
        <taxon>Actinomycetota</taxon>
        <taxon>Actinomycetes</taxon>
        <taxon>Pseudonocardiales</taxon>
        <taxon>Pseudonocardiaceae</taxon>
        <taxon>Pseudonocardia</taxon>
    </lineage>
</organism>
<evidence type="ECO:0000259" key="3">
    <source>
        <dbReference type="Pfam" id="PF26571"/>
    </source>
</evidence>
<gene>
    <name evidence="4" type="ORF">GCM10009613_08230</name>
</gene>
<feature type="signal peptide" evidence="2">
    <location>
        <begin position="1"/>
        <end position="19"/>
    </location>
</feature>
<evidence type="ECO:0000313" key="4">
    <source>
        <dbReference type="EMBL" id="GAA1381714.1"/>
    </source>
</evidence>
<evidence type="ECO:0000256" key="2">
    <source>
        <dbReference type="SAM" id="SignalP"/>
    </source>
</evidence>
<dbReference type="InterPro" id="IPR058593">
    <property type="entry name" value="ARB_07466-like_C"/>
</dbReference>
<feature type="compositionally biased region" description="Low complexity" evidence="1">
    <location>
        <begin position="210"/>
        <end position="224"/>
    </location>
</feature>
<sequence length="364" mass="38087">MLVPALLAALLTVPAPAAAAEPPGSSGIDVDRVPEAARPHLSLVTELTTEGCPELPPAWVVAQVQAESGWDPELRTGSATGLLQVSERTWTAAGGAPWPDPALTDPAAHLRTVVPWLCATLRAAAGHLATTPKDVAVLDAMLVCHIAGCRRVTGSASGVPVAGEAGCSQACASAVRRYLDAVHDLVADYSTGTPAAPPPAPPAAVPPADPASAPAPAWTGGPTPCREPDPVRPDGCLTGATAHGLAAVRAAFQPVIDTVGCWDEHRHNPRSDHPKGRACDLFTGPAGRFPEEPDLAEGWRITHWLAANAEPLRIRYLIWQGRYWDPSVRDDGTGWGRRYTGGGIYDTSDPTGGHYDHIHISFAE</sequence>
<feature type="region of interest" description="Disordered" evidence="1">
    <location>
        <begin position="190"/>
        <end position="229"/>
    </location>
</feature>
<feature type="domain" description="ARB-07466-like C-terminal" evidence="3">
    <location>
        <begin position="234"/>
        <end position="343"/>
    </location>
</feature>